<evidence type="ECO:0000256" key="2">
    <source>
        <dbReference type="ARBA" id="ARBA00022723"/>
    </source>
</evidence>
<sequence>MWSGIGLDPKNRIACMFTEREKQIIALAHSIIARRFTRLDLLSSPEMVVEFLTTRFATHEHETFAMILLDNQHRVIDTVDLIHGTIDSAAVYPREVVKTALKYNAAAVILAHNHPSGIAEPSRADIQITERLQAALDFVEIRVLDHVVVAGEYSVSFAERGLI</sequence>
<dbReference type="eggNOG" id="COG2003">
    <property type="taxonomic scope" value="Bacteria"/>
</dbReference>
<keyword evidence="4" id="KW-0862">Zinc</keyword>
<dbReference type="InterPro" id="IPR025657">
    <property type="entry name" value="RadC_JAB"/>
</dbReference>
<evidence type="ECO:0000256" key="4">
    <source>
        <dbReference type="ARBA" id="ARBA00022833"/>
    </source>
</evidence>
<evidence type="ECO:0000256" key="5">
    <source>
        <dbReference type="ARBA" id="ARBA00023049"/>
    </source>
</evidence>
<dbReference type="Gene3D" id="3.40.140.10">
    <property type="entry name" value="Cytidine Deaminase, domain 2"/>
    <property type="match status" value="1"/>
</dbReference>
<dbReference type="PANTHER" id="PTHR30471">
    <property type="entry name" value="DNA REPAIR PROTEIN RADC"/>
    <property type="match status" value="1"/>
</dbReference>
<proteinExistence type="predicted"/>
<keyword evidence="3" id="KW-0378">Hydrolase</keyword>
<dbReference type="KEGG" id="asa:ASA_2120"/>
<keyword evidence="2" id="KW-0479">Metal-binding</keyword>
<protein>
    <submittedName>
        <fullName evidence="7">DNA repair protein, RadC family</fullName>
    </submittedName>
</protein>
<accession>A4SMR3</accession>
<organism evidence="7 8">
    <name type="scientific">Aeromonas salmonicida (strain A449)</name>
    <dbReference type="NCBI Taxonomy" id="382245"/>
    <lineage>
        <taxon>Bacteria</taxon>
        <taxon>Pseudomonadati</taxon>
        <taxon>Pseudomonadota</taxon>
        <taxon>Gammaproteobacteria</taxon>
        <taxon>Aeromonadales</taxon>
        <taxon>Aeromonadaceae</taxon>
        <taxon>Aeromonas</taxon>
    </lineage>
</organism>
<name>A4SMR3_AERS4</name>
<dbReference type="AlphaFoldDB" id="A4SMR3"/>
<keyword evidence="5" id="KW-0482">Metalloprotease</keyword>
<dbReference type="GO" id="GO:0008237">
    <property type="term" value="F:metallopeptidase activity"/>
    <property type="evidence" value="ECO:0007669"/>
    <property type="project" value="UniProtKB-KW"/>
</dbReference>
<dbReference type="GO" id="GO:0046872">
    <property type="term" value="F:metal ion binding"/>
    <property type="evidence" value="ECO:0007669"/>
    <property type="project" value="UniProtKB-KW"/>
</dbReference>
<evidence type="ECO:0000313" key="7">
    <source>
        <dbReference type="EMBL" id="ABO90185.1"/>
    </source>
</evidence>
<dbReference type="Pfam" id="PF04002">
    <property type="entry name" value="RadC"/>
    <property type="match status" value="1"/>
</dbReference>
<dbReference type="InterPro" id="IPR001405">
    <property type="entry name" value="UPF0758"/>
</dbReference>
<evidence type="ECO:0000256" key="3">
    <source>
        <dbReference type="ARBA" id="ARBA00022801"/>
    </source>
</evidence>
<evidence type="ECO:0000313" key="8">
    <source>
        <dbReference type="Proteomes" id="UP000000225"/>
    </source>
</evidence>
<dbReference type="NCBIfam" id="TIGR00608">
    <property type="entry name" value="radc"/>
    <property type="match status" value="1"/>
</dbReference>
<keyword evidence="1" id="KW-0645">Protease</keyword>
<reference evidence="8" key="1">
    <citation type="journal article" date="2008" name="BMC Genomics">
        <title>The genome of Aeromonas salmonicida subsp. salmonicida A449: insights into the evolution of a fish pathogen.</title>
        <authorList>
            <person name="Reith M.E."/>
            <person name="Singh R.K."/>
            <person name="Curtis B."/>
            <person name="Boyd J.M."/>
            <person name="Bouevitch A."/>
            <person name="Kimball J."/>
            <person name="Munholland J."/>
            <person name="Murphy C."/>
            <person name="Sarty D."/>
            <person name="Williams J."/>
            <person name="Nash J.H."/>
            <person name="Johnson S.C."/>
            <person name="Brown L.L."/>
        </authorList>
    </citation>
    <scope>NUCLEOTIDE SEQUENCE [LARGE SCALE GENOMIC DNA]</scope>
    <source>
        <strain evidence="8">A449</strain>
    </source>
</reference>
<feature type="domain" description="MPN" evidence="6">
    <location>
        <begin position="41"/>
        <end position="163"/>
    </location>
</feature>
<dbReference type="CDD" id="cd08071">
    <property type="entry name" value="MPN_DUF2466"/>
    <property type="match status" value="1"/>
</dbReference>
<dbReference type="PROSITE" id="PS50249">
    <property type="entry name" value="MPN"/>
    <property type="match status" value="1"/>
</dbReference>
<dbReference type="SUPFAM" id="SSF102712">
    <property type="entry name" value="JAB1/MPN domain"/>
    <property type="match status" value="1"/>
</dbReference>
<dbReference type="InterPro" id="IPR020891">
    <property type="entry name" value="UPF0758_CS"/>
</dbReference>
<dbReference type="PANTHER" id="PTHR30471:SF3">
    <property type="entry name" value="UPF0758 PROTEIN YEES-RELATED"/>
    <property type="match status" value="1"/>
</dbReference>
<dbReference type="Proteomes" id="UP000000225">
    <property type="component" value="Chromosome"/>
</dbReference>
<gene>
    <name evidence="7" type="ordered locus">ASA_2120</name>
</gene>
<dbReference type="InterPro" id="IPR037518">
    <property type="entry name" value="MPN"/>
</dbReference>
<evidence type="ECO:0000259" key="6">
    <source>
        <dbReference type="PROSITE" id="PS50249"/>
    </source>
</evidence>
<evidence type="ECO:0000256" key="1">
    <source>
        <dbReference type="ARBA" id="ARBA00022670"/>
    </source>
</evidence>
<dbReference type="PROSITE" id="PS01302">
    <property type="entry name" value="UPF0758"/>
    <property type="match status" value="1"/>
</dbReference>
<dbReference type="STRING" id="29491.GCA_000820065_01407"/>
<dbReference type="GO" id="GO:0006508">
    <property type="term" value="P:proteolysis"/>
    <property type="evidence" value="ECO:0007669"/>
    <property type="project" value="UniProtKB-KW"/>
</dbReference>
<dbReference type="HOGENOM" id="CLU_073529_3_1_6"/>
<dbReference type="EMBL" id="CP000644">
    <property type="protein sequence ID" value="ABO90185.1"/>
    <property type="molecule type" value="Genomic_DNA"/>
</dbReference>